<protein>
    <submittedName>
        <fullName evidence="6">ABC transporter substrate-binding protein</fullName>
    </submittedName>
</protein>
<comment type="caution">
    <text evidence="6">The sequence shown here is derived from an EMBL/GenBank/DDBJ whole genome shotgun (WGS) entry which is preliminary data.</text>
</comment>
<dbReference type="InterPro" id="IPR000914">
    <property type="entry name" value="SBP_5_dom"/>
</dbReference>
<keyword evidence="3 4" id="KW-0732">Signal</keyword>
<evidence type="ECO:0000256" key="2">
    <source>
        <dbReference type="ARBA" id="ARBA00005695"/>
    </source>
</evidence>
<organism evidence="6 7">
    <name type="scientific">Muricoccus vinaceus</name>
    <dbReference type="NCBI Taxonomy" id="424704"/>
    <lineage>
        <taxon>Bacteria</taxon>
        <taxon>Pseudomonadati</taxon>
        <taxon>Pseudomonadota</taxon>
        <taxon>Alphaproteobacteria</taxon>
        <taxon>Acetobacterales</taxon>
        <taxon>Roseomonadaceae</taxon>
        <taxon>Muricoccus</taxon>
    </lineage>
</organism>
<name>A0ABV6IQE3_9PROT</name>
<dbReference type="PANTHER" id="PTHR30290:SF38">
    <property type="entry name" value="D,D-DIPEPTIDE-BINDING PERIPLASMIC PROTEIN DDPA-RELATED"/>
    <property type="match status" value="1"/>
</dbReference>
<dbReference type="PANTHER" id="PTHR30290">
    <property type="entry name" value="PERIPLASMIC BINDING COMPONENT OF ABC TRANSPORTER"/>
    <property type="match status" value="1"/>
</dbReference>
<dbReference type="PIRSF" id="PIRSF002741">
    <property type="entry name" value="MppA"/>
    <property type="match status" value="1"/>
</dbReference>
<sequence length="530" mass="58709">MRLPLHRRSFLATSITLAAPLPAPAQTGRARVLKFVPQANLTSLDPVWTTANVTRHHGYMVWDTLYGLDASNEAQPQMAEGHVVEDEGRLYTITIRPGMRFHDGEPVRAADAVASLARWSRRNAAGQYFAANLVEMAAPDDRRIRIRLKRRQPNLIDSFASATSPVAFIMPERIAQTDPFQQFREVIGSGPYRFKADEYVSGSRSVYERNPNYNPVSAGTPSLTAGPKVAHFDRVEWHVIPDAATAAAALRTGEVHWYEQPVPELAASLRRDRGITVEPMGMRPNPGVLRLNHLHPPFNNPALRRALLPAIDQRDFMAAVAGDTPDAIDTRCGFFTTGSVMASETGLEPLLGPRSFDRAKAMIRESGYAGQPIRLLSPTDILAPTAIAQVAGDLFRRLGLNVEEATMDWGSVVQRRASREPVERGGWSAMTTAVNDTDFLDPSVHFALRGNGLDAWFGWPSSPKLEALREDWLTAEDRAAQRRIAGEMQRQAMEDVPYIPVGAYRAMTATRRNLQDRVGGFPIFWGVREG</sequence>
<evidence type="ECO:0000259" key="5">
    <source>
        <dbReference type="Pfam" id="PF00496"/>
    </source>
</evidence>
<accession>A0ABV6IQE3</accession>
<dbReference type="InterPro" id="IPR030678">
    <property type="entry name" value="Peptide/Ni-bd"/>
</dbReference>
<dbReference type="CDD" id="cd08502">
    <property type="entry name" value="PBP2_NikA_DppA_OppA_like_16"/>
    <property type="match status" value="1"/>
</dbReference>
<dbReference type="RefSeq" id="WP_198384468.1">
    <property type="nucleotide sequence ID" value="NZ_JBHLVZ010000016.1"/>
</dbReference>
<dbReference type="EMBL" id="JBHLVZ010000016">
    <property type="protein sequence ID" value="MFC0385827.1"/>
    <property type="molecule type" value="Genomic_DNA"/>
</dbReference>
<dbReference type="InterPro" id="IPR039424">
    <property type="entry name" value="SBP_5"/>
</dbReference>
<dbReference type="Proteomes" id="UP001589789">
    <property type="component" value="Unassembled WGS sequence"/>
</dbReference>
<comment type="subcellular location">
    <subcellularLocation>
        <location evidence="1">Periplasm</location>
    </subcellularLocation>
</comment>
<dbReference type="Gene3D" id="3.10.105.10">
    <property type="entry name" value="Dipeptide-binding Protein, Domain 3"/>
    <property type="match status" value="1"/>
</dbReference>
<dbReference type="Gene3D" id="3.40.190.10">
    <property type="entry name" value="Periplasmic binding protein-like II"/>
    <property type="match status" value="1"/>
</dbReference>
<evidence type="ECO:0000313" key="6">
    <source>
        <dbReference type="EMBL" id="MFC0385827.1"/>
    </source>
</evidence>
<proteinExistence type="inferred from homology"/>
<evidence type="ECO:0000256" key="3">
    <source>
        <dbReference type="ARBA" id="ARBA00022729"/>
    </source>
</evidence>
<feature type="signal peptide" evidence="4">
    <location>
        <begin position="1"/>
        <end position="25"/>
    </location>
</feature>
<evidence type="ECO:0000256" key="1">
    <source>
        <dbReference type="ARBA" id="ARBA00004418"/>
    </source>
</evidence>
<evidence type="ECO:0000256" key="4">
    <source>
        <dbReference type="SAM" id="SignalP"/>
    </source>
</evidence>
<feature type="domain" description="Solute-binding protein family 5" evidence="5">
    <location>
        <begin position="74"/>
        <end position="434"/>
    </location>
</feature>
<gene>
    <name evidence="6" type="ORF">ACFFIC_09685</name>
</gene>
<reference evidence="6 7" key="1">
    <citation type="submission" date="2024-09" db="EMBL/GenBank/DDBJ databases">
        <authorList>
            <person name="Sun Q."/>
            <person name="Mori K."/>
        </authorList>
    </citation>
    <scope>NUCLEOTIDE SEQUENCE [LARGE SCALE GENOMIC DNA]</scope>
    <source>
        <strain evidence="6 7">CCM 7468</strain>
    </source>
</reference>
<comment type="similarity">
    <text evidence="2">Belongs to the bacterial solute-binding protein 5 family.</text>
</comment>
<keyword evidence="7" id="KW-1185">Reference proteome</keyword>
<evidence type="ECO:0000313" key="7">
    <source>
        <dbReference type="Proteomes" id="UP001589789"/>
    </source>
</evidence>
<dbReference type="Pfam" id="PF00496">
    <property type="entry name" value="SBP_bac_5"/>
    <property type="match status" value="1"/>
</dbReference>
<dbReference type="SUPFAM" id="SSF53850">
    <property type="entry name" value="Periplasmic binding protein-like II"/>
    <property type="match status" value="1"/>
</dbReference>
<feature type="chain" id="PRO_5045848231" evidence="4">
    <location>
        <begin position="26"/>
        <end position="530"/>
    </location>
</feature>